<dbReference type="RefSeq" id="WP_408079458.1">
    <property type="nucleotide sequence ID" value="NZ_JBELQA010000001.1"/>
</dbReference>
<comment type="caution">
    <text evidence="1">The sequence shown here is derived from an EMBL/GenBank/DDBJ whole genome shotgun (WGS) entry which is preliminary data.</text>
</comment>
<reference evidence="1 2" key="1">
    <citation type="submission" date="2024-06" db="EMBL/GenBank/DDBJ databases">
        <authorList>
            <person name="Kaempfer P."/>
            <person name="Viver T."/>
        </authorList>
    </citation>
    <scope>NUCLEOTIDE SEQUENCE [LARGE SCALE GENOMIC DNA]</scope>
    <source>
        <strain evidence="1 2">ST-87</strain>
    </source>
</reference>
<dbReference type="EMBL" id="JBELQA010000001">
    <property type="protein sequence ID" value="MFL9829627.1"/>
    <property type="molecule type" value="Genomic_DNA"/>
</dbReference>
<gene>
    <name evidence="1" type="ORF">ABS764_02070</name>
</gene>
<dbReference type="SUPFAM" id="SSF53335">
    <property type="entry name" value="S-adenosyl-L-methionine-dependent methyltransferases"/>
    <property type="match status" value="1"/>
</dbReference>
<name>A0ABW8XQI3_9FLAO</name>
<dbReference type="Proteomes" id="UP001629260">
    <property type="component" value="Unassembled WGS sequence"/>
</dbReference>
<dbReference type="Gene3D" id="3.40.50.150">
    <property type="entry name" value="Vaccinia Virus protein VP39"/>
    <property type="match status" value="1"/>
</dbReference>
<protein>
    <recommendedName>
        <fullName evidence="3">Methyltransferase domain-containing protein</fullName>
    </recommendedName>
</protein>
<proteinExistence type="predicted"/>
<evidence type="ECO:0008006" key="3">
    <source>
        <dbReference type="Google" id="ProtNLM"/>
    </source>
</evidence>
<evidence type="ECO:0000313" key="2">
    <source>
        <dbReference type="Proteomes" id="UP001629260"/>
    </source>
</evidence>
<accession>A0ABW8XQI3</accession>
<keyword evidence="2" id="KW-1185">Reference proteome</keyword>
<organism evidence="1 2">
    <name type="scientific">Flavobacterium plantiphilum</name>
    <dbReference type="NCBI Taxonomy" id="3163297"/>
    <lineage>
        <taxon>Bacteria</taxon>
        <taxon>Pseudomonadati</taxon>
        <taxon>Bacteroidota</taxon>
        <taxon>Flavobacteriia</taxon>
        <taxon>Flavobacteriales</taxon>
        <taxon>Flavobacteriaceae</taxon>
        <taxon>Flavobacterium</taxon>
    </lineage>
</organism>
<evidence type="ECO:0000313" key="1">
    <source>
        <dbReference type="EMBL" id="MFL9829627.1"/>
    </source>
</evidence>
<sequence>MKNNKHIERDGQAATKIFDNRSLNVDNRTLKSILKEGMSVLDVGCGTGSIAGENARTIL</sequence>
<dbReference type="InterPro" id="IPR029063">
    <property type="entry name" value="SAM-dependent_MTases_sf"/>
</dbReference>